<gene>
    <name evidence="1" type="ORF">NLG97_g7813</name>
</gene>
<proteinExistence type="predicted"/>
<protein>
    <submittedName>
        <fullName evidence="1">Uncharacterized protein</fullName>
    </submittedName>
</protein>
<keyword evidence="2" id="KW-1185">Reference proteome</keyword>
<dbReference type="Proteomes" id="UP001148737">
    <property type="component" value="Unassembled WGS sequence"/>
</dbReference>
<organism evidence="1 2">
    <name type="scientific">Lecanicillium saksenae</name>
    <dbReference type="NCBI Taxonomy" id="468837"/>
    <lineage>
        <taxon>Eukaryota</taxon>
        <taxon>Fungi</taxon>
        <taxon>Dikarya</taxon>
        <taxon>Ascomycota</taxon>
        <taxon>Pezizomycotina</taxon>
        <taxon>Sordariomycetes</taxon>
        <taxon>Hypocreomycetidae</taxon>
        <taxon>Hypocreales</taxon>
        <taxon>Cordycipitaceae</taxon>
        <taxon>Lecanicillium</taxon>
    </lineage>
</organism>
<sequence>MTTPDCLAFAIVDVFSKTSYKGNPLPIVDNTKANLSLTQMKLIARQFNLSETTFYSNPKHANFDISLRSFLPDGKEVFGAGHNILGAWWYLAYAGKLDFTKPMKEHPDGTQEFEFQQELGGNISPVKILRKANDGGDAEFTVVLRQSPPRAHDQHPDISALAESVGLSSTDIGLSSHSSAFLIPQVMSTSTTRHLMVPVRSVSALNGARVEREKLLKQLALVDDKAYGIYLFAKDSEAERNQYQARFFSPGMSGEDPATGSAAGPLAKYLFDNGYLDEDQGQCRIKVRQGLQLGRECIIDVVLSQQNSGTGLLTEVDIMGSGVQVMSGLIRPPCTATSF</sequence>
<dbReference type="EMBL" id="JANAKD010001257">
    <property type="protein sequence ID" value="KAJ3481471.1"/>
    <property type="molecule type" value="Genomic_DNA"/>
</dbReference>
<evidence type="ECO:0000313" key="1">
    <source>
        <dbReference type="EMBL" id="KAJ3481471.1"/>
    </source>
</evidence>
<reference evidence="1" key="1">
    <citation type="submission" date="2022-07" db="EMBL/GenBank/DDBJ databases">
        <title>Genome Sequence of Lecanicillium saksenae.</title>
        <authorList>
            <person name="Buettner E."/>
        </authorList>
    </citation>
    <scope>NUCLEOTIDE SEQUENCE</scope>
    <source>
        <strain evidence="1">VT-O1</strain>
    </source>
</reference>
<comment type="caution">
    <text evidence="1">The sequence shown here is derived from an EMBL/GenBank/DDBJ whole genome shotgun (WGS) entry which is preliminary data.</text>
</comment>
<name>A0ACC1QNA7_9HYPO</name>
<accession>A0ACC1QNA7</accession>
<evidence type="ECO:0000313" key="2">
    <source>
        <dbReference type="Proteomes" id="UP001148737"/>
    </source>
</evidence>